<feature type="region of interest" description="Disordered" evidence="1">
    <location>
        <begin position="106"/>
        <end position="159"/>
    </location>
</feature>
<name>A0A4S4E8V6_CAMSN</name>
<proteinExistence type="predicted"/>
<evidence type="ECO:0000313" key="2">
    <source>
        <dbReference type="EMBL" id="THG12064.1"/>
    </source>
</evidence>
<feature type="compositionally biased region" description="Basic and acidic residues" evidence="1">
    <location>
        <begin position="1"/>
        <end position="11"/>
    </location>
</feature>
<evidence type="ECO:0000313" key="3">
    <source>
        <dbReference type="Proteomes" id="UP000306102"/>
    </source>
</evidence>
<feature type="compositionally biased region" description="Basic and acidic residues" evidence="1">
    <location>
        <begin position="134"/>
        <end position="159"/>
    </location>
</feature>
<evidence type="ECO:0000256" key="1">
    <source>
        <dbReference type="SAM" id="MobiDB-lite"/>
    </source>
</evidence>
<sequence length="159" mass="17635">MASNGQKEKVGNDIPTGSGKHVDLDVEEDNCNKNTRDKNHGEKDVGQEGDMPKKSDRGGYYNEDDLQMSKERCLRRDDEVKGMANKLANLQTVVNFLMQINVMQPPIPLQDTPIPAAKKDAQKGRQNTVPAVPQHDRAKGHSHRPSREVGHGESKRAGE</sequence>
<keyword evidence="3" id="KW-1185">Reference proteome</keyword>
<comment type="caution">
    <text evidence="2">The sequence shown here is derived from an EMBL/GenBank/DDBJ whole genome shotgun (WGS) entry which is preliminary data.</text>
</comment>
<gene>
    <name evidence="2" type="ORF">TEA_017437</name>
</gene>
<protein>
    <submittedName>
        <fullName evidence="2">Uncharacterized protein</fullName>
    </submittedName>
</protein>
<dbReference type="Proteomes" id="UP000306102">
    <property type="component" value="Unassembled WGS sequence"/>
</dbReference>
<dbReference type="EMBL" id="SDRB02006771">
    <property type="protein sequence ID" value="THG12064.1"/>
    <property type="molecule type" value="Genomic_DNA"/>
</dbReference>
<reference evidence="2 3" key="1">
    <citation type="journal article" date="2018" name="Proc. Natl. Acad. Sci. U.S.A.">
        <title>Draft genome sequence of Camellia sinensis var. sinensis provides insights into the evolution of the tea genome and tea quality.</title>
        <authorList>
            <person name="Wei C."/>
            <person name="Yang H."/>
            <person name="Wang S."/>
            <person name="Zhao J."/>
            <person name="Liu C."/>
            <person name="Gao L."/>
            <person name="Xia E."/>
            <person name="Lu Y."/>
            <person name="Tai Y."/>
            <person name="She G."/>
            <person name="Sun J."/>
            <person name="Cao H."/>
            <person name="Tong W."/>
            <person name="Gao Q."/>
            <person name="Li Y."/>
            <person name="Deng W."/>
            <person name="Jiang X."/>
            <person name="Wang W."/>
            <person name="Chen Q."/>
            <person name="Zhang S."/>
            <person name="Li H."/>
            <person name="Wu J."/>
            <person name="Wang P."/>
            <person name="Li P."/>
            <person name="Shi C."/>
            <person name="Zheng F."/>
            <person name="Jian J."/>
            <person name="Huang B."/>
            <person name="Shan D."/>
            <person name="Shi M."/>
            <person name="Fang C."/>
            <person name="Yue Y."/>
            <person name="Li F."/>
            <person name="Li D."/>
            <person name="Wei S."/>
            <person name="Han B."/>
            <person name="Jiang C."/>
            <person name="Yin Y."/>
            <person name="Xia T."/>
            <person name="Zhang Z."/>
            <person name="Bennetzen J.L."/>
            <person name="Zhao S."/>
            <person name="Wan X."/>
        </authorList>
    </citation>
    <scope>NUCLEOTIDE SEQUENCE [LARGE SCALE GENOMIC DNA]</scope>
    <source>
        <strain evidence="3">cv. Shuchazao</strain>
        <tissue evidence="2">Leaf</tissue>
    </source>
</reference>
<accession>A0A4S4E8V6</accession>
<organism evidence="2 3">
    <name type="scientific">Camellia sinensis var. sinensis</name>
    <name type="common">China tea</name>
    <dbReference type="NCBI Taxonomy" id="542762"/>
    <lineage>
        <taxon>Eukaryota</taxon>
        <taxon>Viridiplantae</taxon>
        <taxon>Streptophyta</taxon>
        <taxon>Embryophyta</taxon>
        <taxon>Tracheophyta</taxon>
        <taxon>Spermatophyta</taxon>
        <taxon>Magnoliopsida</taxon>
        <taxon>eudicotyledons</taxon>
        <taxon>Gunneridae</taxon>
        <taxon>Pentapetalae</taxon>
        <taxon>asterids</taxon>
        <taxon>Ericales</taxon>
        <taxon>Theaceae</taxon>
        <taxon>Camellia</taxon>
    </lineage>
</organism>
<feature type="compositionally biased region" description="Basic and acidic residues" evidence="1">
    <location>
        <begin position="20"/>
        <end position="57"/>
    </location>
</feature>
<feature type="region of interest" description="Disordered" evidence="1">
    <location>
        <begin position="1"/>
        <end position="70"/>
    </location>
</feature>
<dbReference type="AlphaFoldDB" id="A0A4S4E8V6"/>